<feature type="transmembrane region" description="Helical" evidence="7">
    <location>
        <begin position="175"/>
        <end position="193"/>
    </location>
</feature>
<comment type="similarity">
    <text evidence="2">Belongs to the major facilitator superfamily. Proton-dependent oligopeptide transporter (POT/PTR) (TC 2.A.17) family.</text>
</comment>
<dbReference type="Proteomes" id="UP000443090">
    <property type="component" value="Unassembled WGS sequence"/>
</dbReference>
<dbReference type="SUPFAM" id="SSF103473">
    <property type="entry name" value="MFS general substrate transporter"/>
    <property type="match status" value="1"/>
</dbReference>
<evidence type="ECO:0000256" key="1">
    <source>
        <dbReference type="ARBA" id="ARBA00004141"/>
    </source>
</evidence>
<keyword evidence="5 7" id="KW-1133">Transmembrane helix</keyword>
<proteinExistence type="inferred from homology"/>
<evidence type="ECO:0000256" key="5">
    <source>
        <dbReference type="ARBA" id="ARBA00022989"/>
    </source>
</evidence>
<keyword evidence="3" id="KW-0813">Transport</keyword>
<dbReference type="EMBL" id="QGMI01001593">
    <property type="protein sequence ID" value="TVY32726.1"/>
    <property type="molecule type" value="Genomic_DNA"/>
</dbReference>
<keyword evidence="9" id="KW-1185">Reference proteome</keyword>
<feature type="transmembrane region" description="Helical" evidence="7">
    <location>
        <begin position="421"/>
        <end position="441"/>
    </location>
</feature>
<dbReference type="InterPro" id="IPR036259">
    <property type="entry name" value="MFS_trans_sf"/>
</dbReference>
<feature type="transmembrane region" description="Helical" evidence="7">
    <location>
        <begin position="532"/>
        <end position="555"/>
    </location>
</feature>
<evidence type="ECO:0000256" key="3">
    <source>
        <dbReference type="ARBA" id="ARBA00022448"/>
    </source>
</evidence>
<dbReference type="InterPro" id="IPR000109">
    <property type="entry name" value="POT_fam"/>
</dbReference>
<dbReference type="OrthoDB" id="8904098at2759"/>
<feature type="transmembrane region" description="Helical" evidence="7">
    <location>
        <begin position="469"/>
        <end position="493"/>
    </location>
</feature>
<keyword evidence="4 7" id="KW-0812">Transmembrane</keyword>
<feature type="transmembrane region" description="Helical" evidence="7">
    <location>
        <begin position="505"/>
        <end position="526"/>
    </location>
</feature>
<comment type="caution">
    <text evidence="8">The sequence shown here is derived from an EMBL/GenBank/DDBJ whole genome shotgun (WGS) entry which is preliminary data.</text>
</comment>
<evidence type="ECO:0000256" key="4">
    <source>
        <dbReference type="ARBA" id="ARBA00022692"/>
    </source>
</evidence>
<evidence type="ECO:0000256" key="2">
    <source>
        <dbReference type="ARBA" id="ARBA00005982"/>
    </source>
</evidence>
<reference evidence="8 9" key="1">
    <citation type="submission" date="2018-05" db="EMBL/GenBank/DDBJ databases">
        <title>Genome sequencing and assembly of the regulated plant pathogen Lachnellula willkommii and related sister species for the development of diagnostic species identification markers.</title>
        <authorList>
            <person name="Giroux E."/>
            <person name="Bilodeau G."/>
        </authorList>
    </citation>
    <scope>NUCLEOTIDE SEQUENCE [LARGE SCALE GENOMIC DNA]</scope>
    <source>
        <strain evidence="8 9">CBS 160.35</strain>
    </source>
</reference>
<gene>
    <name evidence="8" type="primary">PTR2_3</name>
    <name evidence="8" type="ORF">LOCC1_G007928</name>
</gene>
<feature type="transmembrane region" description="Helical" evidence="7">
    <location>
        <begin position="147"/>
        <end position="169"/>
    </location>
</feature>
<feature type="transmembrane region" description="Helical" evidence="7">
    <location>
        <begin position="260"/>
        <end position="280"/>
    </location>
</feature>
<feature type="transmembrane region" description="Helical" evidence="7">
    <location>
        <begin position="234"/>
        <end position="254"/>
    </location>
</feature>
<comment type="subcellular location">
    <subcellularLocation>
        <location evidence="1">Membrane</location>
        <topology evidence="1">Multi-pass membrane protein</topology>
    </subcellularLocation>
</comment>
<dbReference type="FunFam" id="1.20.1250.20:FF:000085">
    <property type="entry name" value="MFS peptide transporter Ptr2"/>
    <property type="match status" value="1"/>
</dbReference>
<evidence type="ECO:0000256" key="6">
    <source>
        <dbReference type="ARBA" id="ARBA00023136"/>
    </source>
</evidence>
<dbReference type="Gene3D" id="1.20.1250.20">
    <property type="entry name" value="MFS general substrate transporter like domains"/>
    <property type="match status" value="1"/>
</dbReference>
<keyword evidence="6 7" id="KW-0472">Membrane</keyword>
<name>A0A8H8RD57_9HELO</name>
<dbReference type="GO" id="GO:0071916">
    <property type="term" value="F:dipeptide transmembrane transporter activity"/>
    <property type="evidence" value="ECO:0007669"/>
    <property type="project" value="UniProtKB-ARBA"/>
</dbReference>
<evidence type="ECO:0000313" key="9">
    <source>
        <dbReference type="Proteomes" id="UP000443090"/>
    </source>
</evidence>
<dbReference type="Pfam" id="PF00854">
    <property type="entry name" value="PTR2"/>
    <property type="match status" value="1"/>
</dbReference>
<dbReference type="PANTHER" id="PTHR11654">
    <property type="entry name" value="OLIGOPEPTIDE TRANSPORTER-RELATED"/>
    <property type="match status" value="1"/>
</dbReference>
<dbReference type="GO" id="GO:0005886">
    <property type="term" value="C:plasma membrane"/>
    <property type="evidence" value="ECO:0007669"/>
    <property type="project" value="UniProtKB-ARBA"/>
</dbReference>
<protein>
    <submittedName>
        <fullName evidence="8">Peptide transporter</fullName>
    </submittedName>
</protein>
<sequence>MVHTFTTVTSEVIVGVDDNHRITFTPTHHNMDDNGHIFPTEEEFETLPRVAGAMPWSAYLLCGVEFAERASYFGCRQVFKNFIRGPLPEGGNGAGAPPRGSQKTAGALGRGTVIASAMYDAFNFISYAVPIFGGWLADSKLGQFNTICIGVAICGVAHIIMIVSAIPYILQAGHAMGPFALSLYMLAVGAALFKPNVAPTILDQNPHRKPHVVTRRNGSRVIVDPEASSDSVMLWFYLLINLGGFAGIATASLAKYVGFWASYLLPGVIYFMLPVLLFFVNKRLIKVDPSGSALGNFISVNLLALKKAGISQFGRAEYWHRVKPSELAKEGKVVKWTDDFVEDVRRTMGACAIFLFFPIQQINNGALGAAANAQSASLTSNGVPNDVIDNVNPFVIVILLPIMHHGVYPLLRKLGIRFGPIARITFGFLIASTGAISYAVIQQYIYNTSPCGYSASTCDVGDGVSHLSLWLTAIPTGVTACCEVFIYPTAYGIAYSRSPPHMRGFVMALSLSVTAISAAISLATADALQDPYLVWAFAVPAIIGFVAAFVFYWLFRDLDNEHFFVHIDDAVASDEEEKYYSSLIETKITGKCCEARKSGGYSA</sequence>
<evidence type="ECO:0000256" key="7">
    <source>
        <dbReference type="SAM" id="Phobius"/>
    </source>
</evidence>
<dbReference type="AlphaFoldDB" id="A0A8H8RD57"/>
<accession>A0A8H8RD57</accession>
<organism evidence="8 9">
    <name type="scientific">Lachnellula occidentalis</name>
    <dbReference type="NCBI Taxonomy" id="215460"/>
    <lineage>
        <taxon>Eukaryota</taxon>
        <taxon>Fungi</taxon>
        <taxon>Dikarya</taxon>
        <taxon>Ascomycota</taxon>
        <taxon>Pezizomycotina</taxon>
        <taxon>Leotiomycetes</taxon>
        <taxon>Helotiales</taxon>
        <taxon>Lachnaceae</taxon>
        <taxon>Lachnellula</taxon>
    </lineage>
</organism>
<evidence type="ECO:0000313" key="8">
    <source>
        <dbReference type="EMBL" id="TVY32726.1"/>
    </source>
</evidence>